<dbReference type="Proteomes" id="UP000619295">
    <property type="component" value="Unassembled WGS sequence"/>
</dbReference>
<evidence type="ECO:0000313" key="2">
    <source>
        <dbReference type="Proteomes" id="UP000619295"/>
    </source>
</evidence>
<gene>
    <name evidence="1" type="ORF">IED13_01060</name>
</gene>
<dbReference type="EMBL" id="JACXWY010000001">
    <property type="protein sequence ID" value="MBD3844268.1"/>
    <property type="molecule type" value="Genomic_DNA"/>
</dbReference>
<name>A0A927E4J6_9HYPH</name>
<protein>
    <recommendedName>
        <fullName evidence="3">Tail fiber domain-containing protein</fullName>
    </recommendedName>
</protein>
<evidence type="ECO:0000313" key="1">
    <source>
        <dbReference type="EMBL" id="MBD3844268.1"/>
    </source>
</evidence>
<dbReference type="AlphaFoldDB" id="A0A927E4J6"/>
<accession>A0A927E4J6</accession>
<evidence type="ECO:0008006" key="3">
    <source>
        <dbReference type="Google" id="ProtNLM"/>
    </source>
</evidence>
<keyword evidence="2" id="KW-1185">Reference proteome</keyword>
<dbReference type="RefSeq" id="WP_191123085.1">
    <property type="nucleotide sequence ID" value="NZ_JACXWY010000001.1"/>
</dbReference>
<sequence length="247" mass="24844">MGLFSGTSARNAGIWAFNQAQDAANRGQGILDTAQGNALGALGQGFGQARTDLNTNYNGAIDRLNPWVTAGTGALGTYQGSLGLGGQAERDAAVSQFQNSPGYQYAVDQASDATARKASALGALGSGNTMAAIADRAQNMQNQEYGAWQDRLNGLSTQGMQAAGTQAGLQGQLGSSLANLGAQQGNAEAGIYTGMAGLGLNNLWNGTNTGIGAVTGAQKQARDNVNTGLNFGVNLAGSGLKLLGLGA</sequence>
<comment type="caution">
    <text evidence="1">The sequence shown here is derived from an EMBL/GenBank/DDBJ whole genome shotgun (WGS) entry which is preliminary data.</text>
</comment>
<organism evidence="1 2">
    <name type="scientific">Bosea spartocytisi</name>
    <dbReference type="NCBI Taxonomy" id="2773451"/>
    <lineage>
        <taxon>Bacteria</taxon>
        <taxon>Pseudomonadati</taxon>
        <taxon>Pseudomonadota</taxon>
        <taxon>Alphaproteobacteria</taxon>
        <taxon>Hyphomicrobiales</taxon>
        <taxon>Boseaceae</taxon>
        <taxon>Bosea</taxon>
    </lineage>
</organism>
<proteinExistence type="predicted"/>
<reference evidence="1" key="1">
    <citation type="submission" date="2020-09" db="EMBL/GenBank/DDBJ databases">
        <title>Bosea spartocytisi sp. nov. a root nodule endophyte of Spartocytisus supranubius in the high mountain ecosystem fo the Teide National Park (Canary Islands, Spain).</title>
        <authorList>
            <person name="Pulido-Suarez L."/>
            <person name="Peix A."/>
            <person name="Igual J.M."/>
            <person name="Socas-Perez N."/>
            <person name="Velazquez E."/>
            <person name="Flores-Felix J.D."/>
            <person name="Leon-Barrios M."/>
        </authorList>
    </citation>
    <scope>NUCLEOTIDE SEQUENCE</scope>
    <source>
        <strain evidence="1">SSUT16</strain>
    </source>
</reference>